<dbReference type="NCBIfam" id="NF006100">
    <property type="entry name" value="PRK08252.1"/>
    <property type="match status" value="1"/>
</dbReference>
<organism evidence="3 4">
    <name type="scientific">Georgenia halophila</name>
    <dbReference type="NCBI Taxonomy" id="620889"/>
    <lineage>
        <taxon>Bacteria</taxon>
        <taxon>Bacillati</taxon>
        <taxon>Actinomycetota</taxon>
        <taxon>Actinomycetes</taxon>
        <taxon>Micrococcales</taxon>
        <taxon>Bogoriellaceae</taxon>
        <taxon>Georgenia</taxon>
    </lineage>
</organism>
<dbReference type="Pfam" id="PF00378">
    <property type="entry name" value="ECH_1"/>
    <property type="match status" value="1"/>
</dbReference>
<comment type="similarity">
    <text evidence="1 2">Belongs to the enoyl-CoA hydratase/isomerase family.</text>
</comment>
<sequence length="257" mass="26602">MTTGTDKVLIEHSGPVVLVTINRPDARNAVDLDVARALGSVFADIDADDAARVAVLSGAGGTFCAGADLKASARGEQPVTTDGGFGGITRTPPATPTIAAVEGFAVAGGLELALACDLIVAAEDAKLGLPEVKRGLAAAGGGLLRLPRRIPYHLAMELALTGEPITADRAHALGLVNRVTPHGAAREAAIELAEHIASNGPLAVRASKQVVARQSSWTDDVAWEEQEKFLRPVFDSADAKEGPLAFAEKRPPVWTGR</sequence>
<reference evidence="4" key="1">
    <citation type="journal article" date="2019" name="Int. J. Syst. Evol. Microbiol.">
        <title>The Global Catalogue of Microorganisms (GCM) 10K type strain sequencing project: providing services to taxonomists for standard genome sequencing and annotation.</title>
        <authorList>
            <consortium name="The Broad Institute Genomics Platform"/>
            <consortium name="The Broad Institute Genome Sequencing Center for Infectious Disease"/>
            <person name="Wu L."/>
            <person name="Ma J."/>
        </authorList>
    </citation>
    <scope>NUCLEOTIDE SEQUENCE [LARGE SCALE GENOMIC DNA]</scope>
    <source>
        <strain evidence="4">JCM 17810</strain>
    </source>
</reference>
<dbReference type="PROSITE" id="PS00166">
    <property type="entry name" value="ENOYL_COA_HYDRATASE"/>
    <property type="match status" value="1"/>
</dbReference>
<name>A0ABP8LLB6_9MICO</name>
<dbReference type="SUPFAM" id="SSF52096">
    <property type="entry name" value="ClpP/crotonase"/>
    <property type="match status" value="1"/>
</dbReference>
<dbReference type="InterPro" id="IPR014748">
    <property type="entry name" value="Enoyl-CoA_hydra_C"/>
</dbReference>
<dbReference type="InterPro" id="IPR018376">
    <property type="entry name" value="Enoyl-CoA_hyd/isom_CS"/>
</dbReference>
<accession>A0ABP8LLB6</accession>
<keyword evidence="4" id="KW-1185">Reference proteome</keyword>
<dbReference type="PANTHER" id="PTHR43802">
    <property type="entry name" value="ENOYL-COA HYDRATASE"/>
    <property type="match status" value="1"/>
</dbReference>
<evidence type="ECO:0000256" key="1">
    <source>
        <dbReference type="ARBA" id="ARBA00005254"/>
    </source>
</evidence>
<dbReference type="Gene3D" id="3.90.226.10">
    <property type="entry name" value="2-enoyl-CoA Hydratase, Chain A, domain 1"/>
    <property type="match status" value="1"/>
</dbReference>
<evidence type="ECO:0000256" key="2">
    <source>
        <dbReference type="RuleBase" id="RU003707"/>
    </source>
</evidence>
<dbReference type="EMBL" id="BAABGN010000013">
    <property type="protein sequence ID" value="GAA4431100.1"/>
    <property type="molecule type" value="Genomic_DNA"/>
</dbReference>
<dbReference type="RefSeq" id="WP_345217954.1">
    <property type="nucleotide sequence ID" value="NZ_BAABGN010000013.1"/>
</dbReference>
<comment type="caution">
    <text evidence="3">The sequence shown here is derived from an EMBL/GenBank/DDBJ whole genome shotgun (WGS) entry which is preliminary data.</text>
</comment>
<protein>
    <submittedName>
        <fullName evidence="3">Crotonase/enoyl-CoA hydratase family protein</fullName>
    </submittedName>
</protein>
<evidence type="ECO:0000313" key="4">
    <source>
        <dbReference type="Proteomes" id="UP001500622"/>
    </source>
</evidence>
<dbReference type="Proteomes" id="UP001500622">
    <property type="component" value="Unassembled WGS sequence"/>
</dbReference>
<dbReference type="InterPro" id="IPR001753">
    <property type="entry name" value="Enoyl-CoA_hydra/iso"/>
</dbReference>
<evidence type="ECO:0000313" key="3">
    <source>
        <dbReference type="EMBL" id="GAA4431100.1"/>
    </source>
</evidence>
<dbReference type="CDD" id="cd06558">
    <property type="entry name" value="crotonase-like"/>
    <property type="match status" value="1"/>
</dbReference>
<gene>
    <name evidence="3" type="ORF">GCM10023169_35290</name>
</gene>
<dbReference type="Gene3D" id="1.10.12.10">
    <property type="entry name" value="Lyase 2-enoyl-coa Hydratase, Chain A, domain 2"/>
    <property type="match status" value="1"/>
</dbReference>
<dbReference type="PANTHER" id="PTHR43802:SF1">
    <property type="entry name" value="IP11341P-RELATED"/>
    <property type="match status" value="1"/>
</dbReference>
<dbReference type="InterPro" id="IPR029045">
    <property type="entry name" value="ClpP/crotonase-like_dom_sf"/>
</dbReference>
<proteinExistence type="inferred from homology"/>